<feature type="domain" description="DUF7592" evidence="4">
    <location>
        <begin position="150"/>
        <end position="234"/>
    </location>
</feature>
<dbReference type="EMBL" id="BX284605">
    <property type="protein sequence ID" value="CAB02803.3"/>
    <property type="molecule type" value="Genomic_DNA"/>
</dbReference>
<protein>
    <submittedName>
        <fullName evidence="5">CUB-like domain-containing protein</fullName>
    </submittedName>
</protein>
<dbReference type="GO" id="GO:0045087">
    <property type="term" value="P:innate immune response"/>
    <property type="evidence" value="ECO:0007007"/>
    <property type="project" value="WormBase"/>
</dbReference>
<gene>
    <name evidence="5 7" type="ORF">C29F3.7</name>
    <name evidence="5" type="ORF">CELE_C29F3.7</name>
</gene>
<reference evidence="5 6" key="1">
    <citation type="journal article" date="1998" name="Science">
        <title>Genome sequence of the nematode C. elegans: a platform for investigating biology.</title>
        <authorList>
            <consortium name="The C. elegans sequencing consortium"/>
            <person name="Sulson J.E."/>
            <person name="Waterston R."/>
        </authorList>
    </citation>
    <scope>NUCLEOTIDE SEQUENCE [LARGE SCALE GENOMIC DNA]</scope>
    <source>
        <strain evidence="5 6">Bristol N2</strain>
    </source>
</reference>
<dbReference type="RefSeq" id="NP_741643.2">
    <property type="nucleotide sequence ID" value="NM_171555.5"/>
</dbReference>
<keyword evidence="6" id="KW-1185">Reference proteome</keyword>
<dbReference type="InterPro" id="IPR056014">
    <property type="entry name" value="DUF7592"/>
</dbReference>
<dbReference type="SMR" id="O17616"/>
<dbReference type="Pfam" id="PF24512">
    <property type="entry name" value="DUF7592"/>
    <property type="match status" value="1"/>
</dbReference>
<accession>O17616</accession>
<dbReference type="WormBase" id="C29F3.7a">
    <property type="protein sequence ID" value="CE31888"/>
    <property type="gene ID" value="WBGene00007807"/>
</dbReference>
<feature type="signal peptide" evidence="1">
    <location>
        <begin position="1"/>
        <end position="20"/>
    </location>
</feature>
<keyword evidence="8" id="KW-1267">Proteomics identification</keyword>
<dbReference type="PhylomeDB" id="O17616"/>
<dbReference type="GeneID" id="180036"/>
<dbReference type="Pfam" id="PF02408">
    <property type="entry name" value="CUB_2"/>
    <property type="match status" value="1"/>
</dbReference>
<dbReference type="eggNOG" id="ENOG502SUN8">
    <property type="taxonomic scope" value="Eukaryota"/>
</dbReference>
<dbReference type="InParanoid" id="O17616"/>
<evidence type="ECO:0000259" key="4">
    <source>
        <dbReference type="Pfam" id="PF24512"/>
    </source>
</evidence>
<dbReference type="PaxDb" id="6239-C29F3.7a"/>
<dbReference type="ExpressionAtlas" id="O17616">
    <property type="expression patterns" value="baseline and differential"/>
</dbReference>
<dbReference type="Pfam" id="PF24511">
    <property type="entry name" value="DUF7591"/>
    <property type="match status" value="1"/>
</dbReference>
<dbReference type="InterPro" id="IPR003366">
    <property type="entry name" value="CUB-like_dom"/>
</dbReference>
<evidence type="ECO:0000259" key="3">
    <source>
        <dbReference type="Pfam" id="PF24511"/>
    </source>
</evidence>
<keyword evidence="1" id="KW-0732">Signal</keyword>
<dbReference type="Bgee" id="WBGene00007807">
    <property type="expression patterns" value="Expressed in adult organism and 4 other cell types or tissues"/>
</dbReference>
<dbReference type="AGR" id="WB:WBGene00007807"/>
<dbReference type="InterPro" id="IPR056013">
    <property type="entry name" value="DUF7591"/>
</dbReference>
<dbReference type="Proteomes" id="UP000001940">
    <property type="component" value="Chromosome V"/>
</dbReference>
<evidence type="ECO:0000313" key="5">
    <source>
        <dbReference type="EMBL" id="CAB02803.3"/>
    </source>
</evidence>
<dbReference type="GO" id="GO:0045121">
    <property type="term" value="C:membrane raft"/>
    <property type="evidence" value="ECO:0007005"/>
    <property type="project" value="WormBase"/>
</dbReference>
<evidence type="ECO:0000313" key="6">
    <source>
        <dbReference type="Proteomes" id="UP000001940"/>
    </source>
</evidence>
<feature type="chain" id="PRO_5004157460" evidence="1">
    <location>
        <begin position="21"/>
        <end position="491"/>
    </location>
</feature>
<dbReference type="PANTHER" id="PTHR47407:SF2">
    <property type="entry name" value="CUB-LIKE DOMAIN-CONTAINING PROTEIN-RELATED"/>
    <property type="match status" value="1"/>
</dbReference>
<dbReference type="HOGENOM" id="CLU_025754_0_0_1"/>
<evidence type="ECO:0007829" key="8">
    <source>
        <dbReference type="PeptideAtlas" id="O17616"/>
    </source>
</evidence>
<evidence type="ECO:0000259" key="2">
    <source>
        <dbReference type="Pfam" id="PF02408"/>
    </source>
</evidence>
<dbReference type="STRING" id="6239.C29F3.7a.1"/>
<dbReference type="UCSC" id="C29F3.7a">
    <property type="organism name" value="c. elegans"/>
</dbReference>
<evidence type="ECO:0000256" key="1">
    <source>
        <dbReference type="SAM" id="SignalP"/>
    </source>
</evidence>
<evidence type="ECO:0000313" key="7">
    <source>
        <dbReference type="WormBase" id="C29F3.7a"/>
    </source>
</evidence>
<dbReference type="FunCoup" id="O17616">
    <property type="interactions" value="825"/>
</dbReference>
<name>O17616_CAEEL</name>
<proteinExistence type="evidence at protein level"/>
<sequence length="491" mass="55304">MNIYFLAFIAFLISQSEVSCEVPQCEKGFIIFDKPHNLLNGTYFPDGFKSSSPQLFPDNYSCDFKINVPQNYFATIQLTVNITSSNNKSAPVQAVDQMQNVEQVFSTKSESFYFVSNGGNIKLSTGNRKVQFGFSIFWDTYQFIQTKYLNFSRSATLPPLYSNMPDQQVVITADTRISATIVPPGVKDSFQYLRGVLFFDGTTRNSTYLGTGLQLLTGKSQYVSTSNQMLISYIGDSWAVNNSPIVLQDYENTKSICKFEWILCPDDQDCDGIVSLDGTKGSVALQLYHNKFETSFVLNKTLGFGKLEVFDGGVTKTNLITTYDVNRSELNLPQEFFGRLTTLVFTGETASLTFTRRDDAFDETTSFGRKGFISSDSYGNSFQEAFHINAPVKNPDTIFKVNIATADLSGSTTLIVYCYRYIELTRELSFNSTNLPPLNTTITFHGNFLHIEYYPNGTDSSKLFLNFDIEKSVTRSSEFFFACVIVFLFLF</sequence>
<dbReference type="CTD" id="180036"/>
<feature type="domain" description="DUF7591" evidence="3">
    <location>
        <begin position="251"/>
        <end position="356"/>
    </location>
</feature>
<dbReference type="OrthoDB" id="5874661at2759"/>
<organism evidence="5 6">
    <name type="scientific">Caenorhabditis elegans</name>
    <dbReference type="NCBI Taxonomy" id="6239"/>
    <lineage>
        <taxon>Eukaryota</taxon>
        <taxon>Metazoa</taxon>
        <taxon>Ecdysozoa</taxon>
        <taxon>Nematoda</taxon>
        <taxon>Chromadorea</taxon>
        <taxon>Rhabditida</taxon>
        <taxon>Rhabditina</taxon>
        <taxon>Rhabditomorpha</taxon>
        <taxon>Rhabditoidea</taxon>
        <taxon>Rhabditidae</taxon>
        <taxon>Peloderinae</taxon>
        <taxon>Caenorhabditis</taxon>
    </lineage>
</organism>
<dbReference type="PeptideAtlas" id="O17616"/>
<feature type="domain" description="CUB-like" evidence="2">
    <location>
        <begin position="23"/>
        <end position="141"/>
    </location>
</feature>
<dbReference type="PANTHER" id="PTHR47407">
    <property type="entry name" value="PROTEIN CBG15905-RELATED"/>
    <property type="match status" value="1"/>
</dbReference>
<dbReference type="PIR" id="T19562">
    <property type="entry name" value="T19562"/>
</dbReference>
<dbReference type="AlphaFoldDB" id="O17616"/>
<dbReference type="OMA" id="RWANVIT"/>